<comment type="caution">
    <text evidence="2">The sequence shown here is derived from an EMBL/GenBank/DDBJ whole genome shotgun (WGS) entry which is preliminary data.</text>
</comment>
<proteinExistence type="predicted"/>
<evidence type="ECO:0000256" key="1">
    <source>
        <dbReference type="SAM" id="Phobius"/>
    </source>
</evidence>
<protein>
    <submittedName>
        <fullName evidence="2">Uncharacterized protein</fullName>
    </submittedName>
</protein>
<keyword evidence="3" id="KW-1185">Reference proteome</keyword>
<feature type="transmembrane region" description="Helical" evidence="1">
    <location>
        <begin position="26"/>
        <end position="45"/>
    </location>
</feature>
<gene>
    <name evidence="2" type="ORF">AGLY_012639</name>
</gene>
<keyword evidence="1" id="KW-0472">Membrane</keyword>
<sequence>MTDVVTAPQSWILRHRSLLSFVLKDLVWLLCGWSNITILLGWIVYYHLSKPIIEGCTTHRKKFYDIPDPPISVFIISEVIKGNHFRVITFFGRSIIGRSDSNFHKTFCGNSLNPSLSPYCIEIGKSSILTTDPKLKYITPCSELSMNSCRSCTIKCITESGDLLNVKKLRSLPIFCFERNLILSHYLIIICMLTEGNGFGGFK</sequence>
<name>A0A6G0T8Y8_APHGL</name>
<evidence type="ECO:0000313" key="2">
    <source>
        <dbReference type="EMBL" id="KAE9528217.1"/>
    </source>
</evidence>
<accession>A0A6G0T8Y8</accession>
<dbReference type="Proteomes" id="UP000475862">
    <property type="component" value="Unassembled WGS sequence"/>
</dbReference>
<organism evidence="2 3">
    <name type="scientific">Aphis glycines</name>
    <name type="common">Soybean aphid</name>
    <dbReference type="NCBI Taxonomy" id="307491"/>
    <lineage>
        <taxon>Eukaryota</taxon>
        <taxon>Metazoa</taxon>
        <taxon>Ecdysozoa</taxon>
        <taxon>Arthropoda</taxon>
        <taxon>Hexapoda</taxon>
        <taxon>Insecta</taxon>
        <taxon>Pterygota</taxon>
        <taxon>Neoptera</taxon>
        <taxon>Paraneoptera</taxon>
        <taxon>Hemiptera</taxon>
        <taxon>Sternorrhyncha</taxon>
        <taxon>Aphidomorpha</taxon>
        <taxon>Aphidoidea</taxon>
        <taxon>Aphididae</taxon>
        <taxon>Aphidini</taxon>
        <taxon>Aphis</taxon>
        <taxon>Aphis</taxon>
    </lineage>
</organism>
<dbReference type="EMBL" id="VYZN01000049">
    <property type="protein sequence ID" value="KAE9528217.1"/>
    <property type="molecule type" value="Genomic_DNA"/>
</dbReference>
<keyword evidence="1" id="KW-0812">Transmembrane</keyword>
<reference evidence="2 3" key="1">
    <citation type="submission" date="2019-08" db="EMBL/GenBank/DDBJ databases">
        <title>The genome of the soybean aphid Biotype 1, its phylome, world population structure and adaptation to the North American continent.</title>
        <authorList>
            <person name="Giordano R."/>
            <person name="Donthu R.K."/>
            <person name="Hernandez A.G."/>
            <person name="Wright C.L."/>
            <person name="Zimin A.V."/>
        </authorList>
    </citation>
    <scope>NUCLEOTIDE SEQUENCE [LARGE SCALE GENOMIC DNA]</scope>
    <source>
        <tissue evidence="2">Whole aphids</tissue>
    </source>
</reference>
<dbReference type="AlphaFoldDB" id="A0A6G0T8Y8"/>
<keyword evidence="1" id="KW-1133">Transmembrane helix</keyword>
<evidence type="ECO:0000313" key="3">
    <source>
        <dbReference type="Proteomes" id="UP000475862"/>
    </source>
</evidence>